<dbReference type="KEGG" id="asun:KG104_13195"/>
<dbReference type="Proteomes" id="UP000680588">
    <property type="component" value="Chromosome"/>
</dbReference>
<evidence type="ECO:0000313" key="2">
    <source>
        <dbReference type="EMBL" id="QWQ35426.1"/>
    </source>
</evidence>
<dbReference type="Pfam" id="PF02557">
    <property type="entry name" value="VanY"/>
    <property type="match status" value="1"/>
</dbReference>
<dbReference type="InterPro" id="IPR052179">
    <property type="entry name" value="DD-CPase-like"/>
</dbReference>
<dbReference type="Pfam" id="PF08310">
    <property type="entry name" value="LGFP"/>
    <property type="match status" value="2"/>
</dbReference>
<gene>
    <name evidence="2" type="ORF">KG104_13195</name>
</gene>
<keyword evidence="2" id="KW-0378">Hydrolase</keyword>
<dbReference type="AlphaFoldDB" id="A0A975S577"/>
<dbReference type="EMBL" id="CP076456">
    <property type="protein sequence ID" value="QWQ35426.1"/>
    <property type="molecule type" value="Genomic_DNA"/>
</dbReference>
<dbReference type="InterPro" id="IPR013207">
    <property type="entry name" value="LGFP"/>
</dbReference>
<keyword evidence="3" id="KW-1185">Reference proteome</keyword>
<dbReference type="InterPro" id="IPR058193">
    <property type="entry name" value="VanY/YodJ_core_dom"/>
</dbReference>
<organism evidence="2 3">
    <name type="scientific">Arthrobacter sunyaminii</name>
    <dbReference type="NCBI Taxonomy" id="2816859"/>
    <lineage>
        <taxon>Bacteria</taxon>
        <taxon>Bacillati</taxon>
        <taxon>Actinomycetota</taxon>
        <taxon>Actinomycetes</taxon>
        <taxon>Micrococcales</taxon>
        <taxon>Micrococcaceae</taxon>
        <taxon>Arthrobacter</taxon>
    </lineage>
</organism>
<dbReference type="PANTHER" id="PTHR34385">
    <property type="entry name" value="D-ALANYL-D-ALANINE CARBOXYPEPTIDASE"/>
    <property type="match status" value="1"/>
</dbReference>
<name>A0A975S577_9MICC</name>
<feature type="domain" description="D-alanyl-D-alanine carboxypeptidase-like core" evidence="1">
    <location>
        <begin position="221"/>
        <end position="348"/>
    </location>
</feature>
<evidence type="ECO:0000259" key="1">
    <source>
        <dbReference type="Pfam" id="PF02557"/>
    </source>
</evidence>
<evidence type="ECO:0000313" key="3">
    <source>
        <dbReference type="Proteomes" id="UP000680588"/>
    </source>
</evidence>
<sequence>MSKPCLCRPARTGLRTEVHRRLITVTACRDRATAKTPVTARTGPRFSVLSAAVCALVLILGGAPAAVASPAAQTGAERAETAIDREYQRLGGTDSGLGRPTGAETCGLRDGGCYRNYEHGGIVWSPATGAQPSWGAIREAWATYSFENGPLGYPVASPACSGGTCSQSFQRGTISWRPAEPATVDLDIDNPKNTAVVVNKERPLEPEDYAPEDLLSVDGQLLRAEPAEALILLQQAAAADGVTVRAISGYRPFETQFELYSGYTSQYGQEQADAISARPGYSEHQTGLAVDIAAADGACSLQACFADTPAGAWAAENAHRFGFIVRYPAGASAVTGYAYEPWHLRFVGVDLAFAVHSSGVSTLEEYFHLPAAPGYPAR</sequence>
<dbReference type="InterPro" id="IPR003709">
    <property type="entry name" value="VanY-like_core_dom"/>
</dbReference>
<proteinExistence type="predicted"/>
<dbReference type="SUPFAM" id="SSF55166">
    <property type="entry name" value="Hedgehog/DD-peptidase"/>
    <property type="match status" value="1"/>
</dbReference>
<reference evidence="2" key="1">
    <citation type="submission" date="2021-06" db="EMBL/GenBank/DDBJ databases">
        <title>Novel species in genus Arthrobacter.</title>
        <authorList>
            <person name="Zhang G."/>
        </authorList>
    </citation>
    <scope>NUCLEOTIDE SEQUENCE</scope>
    <source>
        <strain evidence="2">Zg-ZUI122</strain>
    </source>
</reference>
<dbReference type="InterPro" id="IPR009045">
    <property type="entry name" value="Zn_M74/Hedgehog-like"/>
</dbReference>
<dbReference type="PANTHER" id="PTHR34385:SF1">
    <property type="entry name" value="PEPTIDOGLYCAN L-ALANYL-D-GLUTAMATE ENDOPEPTIDASE CWLK"/>
    <property type="match status" value="1"/>
</dbReference>
<dbReference type="CDD" id="cd14852">
    <property type="entry name" value="LD-carboxypeptidase"/>
    <property type="match status" value="1"/>
</dbReference>
<dbReference type="GO" id="GO:0004180">
    <property type="term" value="F:carboxypeptidase activity"/>
    <property type="evidence" value="ECO:0007669"/>
    <property type="project" value="UniProtKB-KW"/>
</dbReference>
<keyword evidence="2" id="KW-0121">Carboxypeptidase</keyword>
<dbReference type="GO" id="GO:0006508">
    <property type="term" value="P:proteolysis"/>
    <property type="evidence" value="ECO:0007669"/>
    <property type="project" value="InterPro"/>
</dbReference>
<protein>
    <submittedName>
        <fullName evidence="2">D-alanyl-D-alanine carboxypeptidase family protein</fullName>
    </submittedName>
</protein>
<keyword evidence="2" id="KW-0645">Protease</keyword>
<accession>A0A975S577</accession>
<dbReference type="Gene3D" id="3.30.1380.10">
    <property type="match status" value="1"/>
</dbReference>